<dbReference type="Gene3D" id="3.40.309.10">
    <property type="entry name" value="Aldehyde Dehydrogenase, Chain A, domain 2"/>
    <property type="match status" value="1"/>
</dbReference>
<dbReference type="EMBL" id="MGDI01000025">
    <property type="protein sequence ID" value="OGL53450.1"/>
    <property type="molecule type" value="Genomic_DNA"/>
</dbReference>
<dbReference type="Gene3D" id="3.40.605.10">
    <property type="entry name" value="Aldehyde Dehydrogenase, Chain A, domain 1"/>
    <property type="match status" value="1"/>
</dbReference>
<dbReference type="PROSITE" id="PS00070">
    <property type="entry name" value="ALDEHYDE_DEHYDR_CYS"/>
    <property type="match status" value="1"/>
</dbReference>
<accession>A0A1F7SI39</accession>
<feature type="domain" description="Aldehyde dehydrogenase" evidence="8">
    <location>
        <begin position="13"/>
        <end position="480"/>
    </location>
</feature>
<evidence type="ECO:0000256" key="1">
    <source>
        <dbReference type="ARBA" id="ARBA00009986"/>
    </source>
</evidence>
<dbReference type="InterPro" id="IPR029510">
    <property type="entry name" value="Ald_DH_CS_GLU"/>
</dbReference>
<evidence type="ECO:0000256" key="2">
    <source>
        <dbReference type="ARBA" id="ARBA00011881"/>
    </source>
</evidence>
<dbReference type="STRING" id="1817883.A3G31_08095"/>
<comment type="subunit">
    <text evidence="2">Homotetramer.</text>
</comment>
<dbReference type="Proteomes" id="UP000178082">
    <property type="component" value="Unassembled WGS sequence"/>
</dbReference>
<organism evidence="9 10">
    <name type="scientific">Candidatus Schekmanbacteria bacterium RIFCSPLOWO2_12_FULL_38_15</name>
    <dbReference type="NCBI Taxonomy" id="1817883"/>
    <lineage>
        <taxon>Bacteria</taxon>
        <taxon>Candidatus Schekmaniibacteriota</taxon>
    </lineage>
</organism>
<dbReference type="PANTHER" id="PTHR43521">
    <property type="entry name" value="ALPHA-AMINOADIPIC SEMIALDEHYDE DEHYDROGENASE"/>
    <property type="match status" value="1"/>
</dbReference>
<keyword evidence="3 7" id="KW-0560">Oxidoreductase</keyword>
<evidence type="ECO:0000256" key="4">
    <source>
        <dbReference type="ARBA" id="ARBA00023027"/>
    </source>
</evidence>
<proteinExistence type="inferred from homology"/>
<evidence type="ECO:0000313" key="10">
    <source>
        <dbReference type="Proteomes" id="UP000178082"/>
    </source>
</evidence>
<dbReference type="InterPro" id="IPR015590">
    <property type="entry name" value="Aldehyde_DH_dom"/>
</dbReference>
<evidence type="ECO:0000259" key="8">
    <source>
        <dbReference type="Pfam" id="PF00171"/>
    </source>
</evidence>
<dbReference type="InterPro" id="IPR044638">
    <property type="entry name" value="ALDH7A1-like"/>
</dbReference>
<evidence type="ECO:0000313" key="9">
    <source>
        <dbReference type="EMBL" id="OGL53450.1"/>
    </source>
</evidence>
<sequence length="497" mass="54259">MAEKFKNLINGKWVEPSSGKYFKNINPANKEDLLGVFPDSTATDVHKAVESAHAAFEKWSKITAPKRGEIILKAGQLLLKRKEILAQTATKEMGKILIETKGDVQEGIDTALYMAGEGRRLFGQTTPSELSNKFAMSLRAPIGVVGIISPWNFPVAIPAWKIFPALICGNTIVFKPATDTPESALRLVEILIEAGVPDGVVNLVFGSGSEVGKAIVTHPKISLISFTGSSETGRFIASECGKRLKKCALEMGGKNAQIVMNDADIDLAIDGALWGIFGTTGQRCTATSRLIIHKKILDEFTHRLITRAKKIRIGNGLDESTEMGPLINEAQRQKVHNYVNIGINEDRAKLLIGGESCNNRECSKGFFYKPTIFTNGNIKMRIAQEEIFGPVVIIIPVKDFNEAIAAINSSKYGLSASIYTKDINMAFKAIERIKSGIVYVNSPTIGAESHLPFGGIKDTGNGHREAGVTALDIFSEWKTVYIDYSGRLQRAQIDTDK</sequence>
<dbReference type="InterPro" id="IPR016161">
    <property type="entry name" value="Ald_DH/histidinol_DH"/>
</dbReference>
<dbReference type="PROSITE" id="PS00687">
    <property type="entry name" value="ALDEHYDE_DEHYDR_GLU"/>
    <property type="match status" value="1"/>
</dbReference>
<dbReference type="InterPro" id="IPR016162">
    <property type="entry name" value="Ald_DH_N"/>
</dbReference>
<dbReference type="InterPro" id="IPR016160">
    <property type="entry name" value="Ald_DH_CS_CYS"/>
</dbReference>
<dbReference type="GO" id="GO:0004029">
    <property type="term" value="F:aldehyde dehydrogenase (NAD+) activity"/>
    <property type="evidence" value="ECO:0007669"/>
    <property type="project" value="UniProtKB-EC"/>
</dbReference>
<evidence type="ECO:0000256" key="3">
    <source>
        <dbReference type="ARBA" id="ARBA00023002"/>
    </source>
</evidence>
<feature type="active site" evidence="6">
    <location>
        <position position="250"/>
    </location>
</feature>
<dbReference type="FunFam" id="3.40.309.10:FF:000009">
    <property type="entry name" value="Aldehyde dehydrogenase A"/>
    <property type="match status" value="1"/>
</dbReference>
<dbReference type="InterPro" id="IPR016163">
    <property type="entry name" value="Ald_DH_C"/>
</dbReference>
<gene>
    <name evidence="9" type="ORF">A3G31_08095</name>
</gene>
<keyword evidence="4" id="KW-0520">NAD</keyword>
<dbReference type="PANTHER" id="PTHR43521:SF1">
    <property type="entry name" value="ALPHA-AMINOADIPIC SEMIALDEHYDE DEHYDROGENASE"/>
    <property type="match status" value="1"/>
</dbReference>
<evidence type="ECO:0000256" key="5">
    <source>
        <dbReference type="ARBA" id="ARBA00024226"/>
    </source>
</evidence>
<dbReference type="Pfam" id="PF00171">
    <property type="entry name" value="Aldedh"/>
    <property type="match status" value="1"/>
</dbReference>
<name>A0A1F7SI39_9BACT</name>
<evidence type="ECO:0000256" key="6">
    <source>
        <dbReference type="PROSITE-ProRule" id="PRU10007"/>
    </source>
</evidence>
<reference evidence="9 10" key="1">
    <citation type="journal article" date="2016" name="Nat. Commun.">
        <title>Thousands of microbial genomes shed light on interconnected biogeochemical processes in an aquifer system.</title>
        <authorList>
            <person name="Anantharaman K."/>
            <person name="Brown C.T."/>
            <person name="Hug L.A."/>
            <person name="Sharon I."/>
            <person name="Castelle C.J."/>
            <person name="Probst A.J."/>
            <person name="Thomas B.C."/>
            <person name="Singh A."/>
            <person name="Wilkins M.J."/>
            <person name="Karaoz U."/>
            <person name="Brodie E.L."/>
            <person name="Williams K.H."/>
            <person name="Hubbard S.S."/>
            <person name="Banfield J.F."/>
        </authorList>
    </citation>
    <scope>NUCLEOTIDE SEQUENCE [LARGE SCALE GENOMIC DNA]</scope>
</reference>
<dbReference type="FunFam" id="3.40.605.10:FF:000007">
    <property type="entry name" value="NAD/NADP-dependent betaine aldehyde dehydrogenase"/>
    <property type="match status" value="1"/>
</dbReference>
<comment type="similarity">
    <text evidence="1 7">Belongs to the aldehyde dehydrogenase family.</text>
</comment>
<evidence type="ECO:0000256" key="7">
    <source>
        <dbReference type="RuleBase" id="RU003345"/>
    </source>
</evidence>
<dbReference type="EC" id="1.2.1.3" evidence="5"/>
<comment type="caution">
    <text evidence="9">The sequence shown here is derived from an EMBL/GenBank/DDBJ whole genome shotgun (WGS) entry which is preliminary data.</text>
</comment>
<dbReference type="AlphaFoldDB" id="A0A1F7SI39"/>
<dbReference type="CDD" id="cd07131">
    <property type="entry name" value="ALDH_AldH-CAJ73105"/>
    <property type="match status" value="1"/>
</dbReference>
<dbReference type="SUPFAM" id="SSF53720">
    <property type="entry name" value="ALDH-like"/>
    <property type="match status" value="1"/>
</dbReference>
<protein>
    <recommendedName>
        <fullName evidence="5">aldehyde dehydrogenase (NAD(+))</fullName>
        <ecNumber evidence="5">1.2.1.3</ecNumber>
    </recommendedName>
</protein>